<dbReference type="KEGG" id="daa:AKL17_2p0003"/>
<reference evidence="2 3" key="1">
    <citation type="submission" date="2015-09" db="EMBL/GenBank/DDBJ databases">
        <title>Complete genome sequence of Defluviimonas alba cai42t isolated from an oilfield in Xinjiang.</title>
        <authorList>
            <person name="Geng S."/>
            <person name="Pan X."/>
            <person name="Wu X."/>
        </authorList>
    </citation>
    <scope>NUCLEOTIDE SEQUENCE [LARGE SCALE GENOMIC DNA]</scope>
    <source>
        <strain evidence="3">cai42</strain>
        <plasmid evidence="3">cai42_Plasmidb</plasmid>
    </source>
</reference>
<evidence type="ECO:0000256" key="1">
    <source>
        <dbReference type="SAM" id="MobiDB-lite"/>
    </source>
</evidence>
<keyword evidence="3" id="KW-1185">Reference proteome</keyword>
<feature type="compositionally biased region" description="Basic and acidic residues" evidence="1">
    <location>
        <begin position="41"/>
        <end position="51"/>
    </location>
</feature>
<proteinExistence type="predicted"/>
<geneLocation type="plasmid" evidence="3">
    <name>cai42_Plasmidb</name>
</geneLocation>
<organism evidence="2 3">
    <name type="scientific">Frigidibacter mobilis</name>
    <dbReference type="NCBI Taxonomy" id="1335048"/>
    <lineage>
        <taxon>Bacteria</taxon>
        <taxon>Pseudomonadati</taxon>
        <taxon>Pseudomonadota</taxon>
        <taxon>Alphaproteobacteria</taxon>
        <taxon>Rhodobacterales</taxon>
        <taxon>Paracoccaceae</taxon>
        <taxon>Frigidibacter</taxon>
    </lineage>
</organism>
<dbReference type="Proteomes" id="UP000076128">
    <property type="component" value="Plasmid pcai42B"/>
</dbReference>
<name>A0A159Z962_9RHOB</name>
<dbReference type="AlphaFoldDB" id="A0A159Z962"/>
<evidence type="ECO:0000313" key="2">
    <source>
        <dbReference type="EMBL" id="AMY72125.1"/>
    </source>
</evidence>
<protein>
    <submittedName>
        <fullName evidence="2">Uncharacterized protein</fullName>
    </submittedName>
</protein>
<evidence type="ECO:0000313" key="3">
    <source>
        <dbReference type="Proteomes" id="UP000076128"/>
    </source>
</evidence>
<feature type="region of interest" description="Disordered" evidence="1">
    <location>
        <begin position="41"/>
        <end position="72"/>
    </location>
</feature>
<sequence length="72" mass="8203">MAIVLNPEGHPLYVHPVDYWQLKDAFRHLAGRTLRFTTLRFDENPYHEAGKKKAGQGASRRSRPRPNPAPAP</sequence>
<dbReference type="EMBL" id="CP012663">
    <property type="protein sequence ID" value="AMY72125.1"/>
    <property type="molecule type" value="Genomic_DNA"/>
</dbReference>
<feature type="compositionally biased region" description="Basic residues" evidence="1">
    <location>
        <begin position="52"/>
        <end position="64"/>
    </location>
</feature>
<accession>A0A159Z962</accession>
<keyword evidence="2" id="KW-0614">Plasmid</keyword>
<gene>
    <name evidence="2" type="ORF">AKL17_2p0003</name>
</gene>